<evidence type="ECO:0000313" key="1">
    <source>
        <dbReference type="EMBL" id="RHN73682.1"/>
    </source>
</evidence>
<sequence length="59" mass="7062">MFQNSTFFTTIIKNLSDRFIRFIMVSHISVIFWTSNKNLICKISILLVMILNWNCDRFS</sequence>
<proteinExistence type="predicted"/>
<dbReference type="Proteomes" id="UP000265566">
    <property type="component" value="Chromosome 2"/>
</dbReference>
<accession>A0A396J8K3</accession>
<dbReference type="Gramene" id="rna9529">
    <property type="protein sequence ID" value="RHN73682.1"/>
    <property type="gene ID" value="gene9529"/>
</dbReference>
<dbReference type="AlphaFoldDB" id="A0A396J8K3"/>
<organism evidence="1">
    <name type="scientific">Medicago truncatula</name>
    <name type="common">Barrel medic</name>
    <name type="synonym">Medicago tribuloides</name>
    <dbReference type="NCBI Taxonomy" id="3880"/>
    <lineage>
        <taxon>Eukaryota</taxon>
        <taxon>Viridiplantae</taxon>
        <taxon>Streptophyta</taxon>
        <taxon>Embryophyta</taxon>
        <taxon>Tracheophyta</taxon>
        <taxon>Spermatophyta</taxon>
        <taxon>Magnoliopsida</taxon>
        <taxon>eudicotyledons</taxon>
        <taxon>Gunneridae</taxon>
        <taxon>Pentapetalae</taxon>
        <taxon>rosids</taxon>
        <taxon>fabids</taxon>
        <taxon>Fabales</taxon>
        <taxon>Fabaceae</taxon>
        <taxon>Papilionoideae</taxon>
        <taxon>50 kb inversion clade</taxon>
        <taxon>NPAAA clade</taxon>
        <taxon>Hologalegina</taxon>
        <taxon>IRL clade</taxon>
        <taxon>Trifolieae</taxon>
        <taxon>Medicago</taxon>
    </lineage>
</organism>
<comment type="caution">
    <text evidence="1">The sequence shown here is derived from an EMBL/GenBank/DDBJ whole genome shotgun (WGS) entry which is preliminary data.</text>
</comment>
<dbReference type="EMBL" id="PSQE01000002">
    <property type="protein sequence ID" value="RHN73682.1"/>
    <property type="molecule type" value="Genomic_DNA"/>
</dbReference>
<reference evidence="1" key="1">
    <citation type="journal article" date="2018" name="Nat. Plants">
        <title>Whole-genome landscape of Medicago truncatula symbiotic genes.</title>
        <authorList>
            <person name="Pecrix Y."/>
            <person name="Gamas P."/>
            <person name="Carrere S."/>
        </authorList>
    </citation>
    <scope>NUCLEOTIDE SEQUENCE</scope>
    <source>
        <tissue evidence="1">Leaves</tissue>
    </source>
</reference>
<name>A0A396J8K3_MEDTR</name>
<gene>
    <name evidence="1" type="ORF">MtrunA17_Chr2g0301151</name>
</gene>
<protein>
    <submittedName>
        <fullName evidence="1">Uncharacterized protein</fullName>
    </submittedName>
</protein>